<dbReference type="InterPro" id="IPR001789">
    <property type="entry name" value="Sig_transdc_resp-reg_receiver"/>
</dbReference>
<evidence type="ECO:0000256" key="2">
    <source>
        <dbReference type="ARBA" id="ARBA00023015"/>
    </source>
</evidence>
<dbReference type="PANTHER" id="PTHR31442:SF40">
    <property type="entry name" value="HOMEODOMAIN-LIKE SUPERFAMILY PROTEIN"/>
    <property type="match status" value="1"/>
</dbReference>
<dbReference type="InterPro" id="IPR044841">
    <property type="entry name" value="LUX/BOA-like"/>
</dbReference>
<dbReference type="InterPro" id="IPR006447">
    <property type="entry name" value="Myb_dom_plants"/>
</dbReference>
<dbReference type="AlphaFoldDB" id="A0A9K3N4Y7"/>
<protein>
    <submittedName>
        <fullName evidence="9">Response regulator and transcription factor RR-A-type family</fullName>
    </submittedName>
</protein>
<dbReference type="Gene3D" id="1.10.10.60">
    <property type="entry name" value="Homeodomain-like"/>
    <property type="match status" value="1"/>
</dbReference>
<dbReference type="PANTHER" id="PTHR31442">
    <property type="entry name" value="HOMEODOMAIN-LIKE SUPERFAMILY PROTEIN-RELATED"/>
    <property type="match status" value="1"/>
</dbReference>
<feature type="region of interest" description="Disordered" evidence="6">
    <location>
        <begin position="32"/>
        <end position="88"/>
    </location>
</feature>
<dbReference type="SUPFAM" id="SSF52172">
    <property type="entry name" value="CheY-like"/>
    <property type="match status" value="1"/>
</dbReference>
<feature type="domain" description="HTH myb-type" evidence="8">
    <location>
        <begin position="83"/>
        <end position="142"/>
    </location>
</feature>
<dbReference type="GO" id="GO:0003677">
    <property type="term" value="F:DNA binding"/>
    <property type="evidence" value="ECO:0007669"/>
    <property type="project" value="InterPro"/>
</dbReference>
<comment type="subcellular location">
    <subcellularLocation>
        <location evidence="1">Nucleus</location>
    </subcellularLocation>
</comment>
<dbReference type="GO" id="GO:0003700">
    <property type="term" value="F:DNA-binding transcription factor activity"/>
    <property type="evidence" value="ECO:0007669"/>
    <property type="project" value="InterPro"/>
</dbReference>
<reference evidence="9" key="2">
    <citation type="submission" date="2020-06" db="EMBL/GenBank/DDBJ databases">
        <title>Helianthus annuus Genome sequencing and assembly Release 2.</title>
        <authorList>
            <person name="Gouzy J."/>
            <person name="Langlade N."/>
            <person name="Munos S."/>
        </authorList>
    </citation>
    <scope>NUCLEOTIDE SEQUENCE</scope>
    <source>
        <tissue evidence="9">Leaves</tissue>
    </source>
</reference>
<keyword evidence="3" id="KW-0804">Transcription</keyword>
<dbReference type="FunFam" id="1.10.10.60:FF:000007">
    <property type="entry name" value="Two-component response regulator"/>
    <property type="match status" value="1"/>
</dbReference>
<name>A0A9K3N4Y7_HELAN</name>
<dbReference type="GO" id="GO:0000160">
    <property type="term" value="P:phosphorelay signal transduction system"/>
    <property type="evidence" value="ECO:0007669"/>
    <property type="project" value="InterPro"/>
</dbReference>
<dbReference type="EMBL" id="MNCJ02000325">
    <property type="protein sequence ID" value="KAF5787117.1"/>
    <property type="molecule type" value="Genomic_DNA"/>
</dbReference>
<dbReference type="PROSITE" id="PS51294">
    <property type="entry name" value="HTH_MYB"/>
    <property type="match status" value="1"/>
</dbReference>
<evidence type="ECO:0000256" key="4">
    <source>
        <dbReference type="ARBA" id="ARBA00023242"/>
    </source>
</evidence>
<keyword evidence="4" id="KW-0539">Nucleus</keyword>
<feature type="domain" description="Response regulatory" evidence="7">
    <location>
        <begin position="1"/>
        <end position="29"/>
    </location>
</feature>
<dbReference type="Gramene" id="mRNA:HanXRQr2_Chr10g0449201">
    <property type="protein sequence ID" value="mRNA:HanXRQr2_Chr10g0449201"/>
    <property type="gene ID" value="HanXRQr2_Chr10g0449201"/>
</dbReference>
<keyword evidence="2" id="KW-0805">Transcription regulation</keyword>
<evidence type="ECO:0000256" key="6">
    <source>
        <dbReference type="SAM" id="MobiDB-lite"/>
    </source>
</evidence>
<evidence type="ECO:0000256" key="1">
    <source>
        <dbReference type="ARBA" id="ARBA00004123"/>
    </source>
</evidence>
<feature type="compositionally biased region" description="Basic and acidic residues" evidence="6">
    <location>
        <begin position="44"/>
        <end position="67"/>
    </location>
</feature>
<dbReference type="NCBIfam" id="TIGR01557">
    <property type="entry name" value="myb_SHAQKYF"/>
    <property type="match status" value="1"/>
</dbReference>
<evidence type="ECO:0000313" key="10">
    <source>
        <dbReference type="Proteomes" id="UP000215914"/>
    </source>
</evidence>
<dbReference type="Gene3D" id="3.40.50.2300">
    <property type="match status" value="1"/>
</dbReference>
<proteinExistence type="predicted"/>
<comment type="caution">
    <text evidence="9">The sequence shown here is derived from an EMBL/GenBank/DDBJ whole genome shotgun (WGS) entry which is preliminary data.</text>
</comment>
<evidence type="ECO:0000259" key="7">
    <source>
        <dbReference type="PROSITE" id="PS50110"/>
    </source>
</evidence>
<dbReference type="InterPro" id="IPR017930">
    <property type="entry name" value="Myb_dom"/>
</dbReference>
<evidence type="ECO:0000256" key="3">
    <source>
        <dbReference type="ARBA" id="ARBA00023163"/>
    </source>
</evidence>
<dbReference type="GO" id="GO:0005634">
    <property type="term" value="C:nucleus"/>
    <property type="evidence" value="ECO:0007669"/>
    <property type="project" value="UniProtKB-SubCell"/>
</dbReference>
<reference evidence="9" key="1">
    <citation type="journal article" date="2017" name="Nature">
        <title>The sunflower genome provides insights into oil metabolism, flowering and Asterid evolution.</title>
        <authorList>
            <person name="Badouin H."/>
            <person name="Gouzy J."/>
            <person name="Grassa C.J."/>
            <person name="Murat F."/>
            <person name="Staton S.E."/>
            <person name="Cottret L."/>
            <person name="Lelandais-Briere C."/>
            <person name="Owens G.L."/>
            <person name="Carrere S."/>
            <person name="Mayjonade B."/>
            <person name="Legrand L."/>
            <person name="Gill N."/>
            <person name="Kane N.C."/>
            <person name="Bowers J.E."/>
            <person name="Hubner S."/>
            <person name="Bellec A."/>
            <person name="Berard A."/>
            <person name="Berges H."/>
            <person name="Blanchet N."/>
            <person name="Boniface M.C."/>
            <person name="Brunel D."/>
            <person name="Catrice O."/>
            <person name="Chaidir N."/>
            <person name="Claudel C."/>
            <person name="Donnadieu C."/>
            <person name="Faraut T."/>
            <person name="Fievet G."/>
            <person name="Helmstetter N."/>
            <person name="King M."/>
            <person name="Knapp S.J."/>
            <person name="Lai Z."/>
            <person name="Le Paslier M.C."/>
            <person name="Lippi Y."/>
            <person name="Lorenzon L."/>
            <person name="Mandel J.R."/>
            <person name="Marage G."/>
            <person name="Marchand G."/>
            <person name="Marquand E."/>
            <person name="Bret-Mestries E."/>
            <person name="Morien E."/>
            <person name="Nambeesan S."/>
            <person name="Nguyen T."/>
            <person name="Pegot-Espagnet P."/>
            <person name="Pouilly N."/>
            <person name="Raftis F."/>
            <person name="Sallet E."/>
            <person name="Schiex T."/>
            <person name="Thomas J."/>
            <person name="Vandecasteele C."/>
            <person name="Vares D."/>
            <person name="Vear F."/>
            <person name="Vautrin S."/>
            <person name="Crespi M."/>
            <person name="Mangin B."/>
            <person name="Burke J.M."/>
            <person name="Salse J."/>
            <person name="Munos S."/>
            <person name="Vincourt P."/>
            <person name="Rieseberg L.H."/>
            <person name="Langlade N.B."/>
        </authorList>
    </citation>
    <scope>NUCLEOTIDE SEQUENCE</scope>
    <source>
        <tissue evidence="9">Leaves</tissue>
    </source>
</reference>
<dbReference type="Pfam" id="PF00249">
    <property type="entry name" value="Myb_DNA-binding"/>
    <property type="match status" value="1"/>
</dbReference>
<keyword evidence="10" id="KW-1185">Reference proteome</keyword>
<accession>A0A9K3N4Y7</accession>
<feature type="compositionally biased region" description="Acidic residues" evidence="6">
    <location>
        <begin position="68"/>
        <end position="80"/>
    </location>
</feature>
<dbReference type="SUPFAM" id="SSF46689">
    <property type="entry name" value="Homeodomain-like"/>
    <property type="match status" value="1"/>
</dbReference>
<evidence type="ECO:0000256" key="5">
    <source>
        <dbReference type="PROSITE-ProRule" id="PRU00169"/>
    </source>
</evidence>
<dbReference type="Proteomes" id="UP000215914">
    <property type="component" value="Unassembled WGS sequence"/>
</dbReference>
<sequence length="145" mass="16572">MKGVSHGACDYLMKPVCIEELCNIWQHVIRRKVESKSQSKSKHNHEESDQGNKGGDHNEKLNRKRKDEEEDEENGNESDDPTTKKKPRVVWSIDLHRKFVAAINQLGIEKTMPKRILDSMNVDGLTRENVASHLQALPNEDQSTS</sequence>
<dbReference type="InterPro" id="IPR001005">
    <property type="entry name" value="SANT/Myb"/>
</dbReference>
<evidence type="ECO:0000259" key="8">
    <source>
        <dbReference type="PROSITE" id="PS51294"/>
    </source>
</evidence>
<evidence type="ECO:0000313" key="9">
    <source>
        <dbReference type="EMBL" id="KAF5787117.1"/>
    </source>
</evidence>
<comment type="caution">
    <text evidence="5">Lacks conserved residue(s) required for the propagation of feature annotation.</text>
</comment>
<organism evidence="9 10">
    <name type="scientific">Helianthus annuus</name>
    <name type="common">Common sunflower</name>
    <dbReference type="NCBI Taxonomy" id="4232"/>
    <lineage>
        <taxon>Eukaryota</taxon>
        <taxon>Viridiplantae</taxon>
        <taxon>Streptophyta</taxon>
        <taxon>Embryophyta</taxon>
        <taxon>Tracheophyta</taxon>
        <taxon>Spermatophyta</taxon>
        <taxon>Magnoliopsida</taxon>
        <taxon>eudicotyledons</taxon>
        <taxon>Gunneridae</taxon>
        <taxon>Pentapetalae</taxon>
        <taxon>asterids</taxon>
        <taxon>campanulids</taxon>
        <taxon>Asterales</taxon>
        <taxon>Asteraceae</taxon>
        <taxon>Asteroideae</taxon>
        <taxon>Heliantheae alliance</taxon>
        <taxon>Heliantheae</taxon>
        <taxon>Helianthus</taxon>
    </lineage>
</organism>
<gene>
    <name evidence="9" type="ORF">HanXRQr2_Chr10g0449201</name>
</gene>
<dbReference type="PROSITE" id="PS50110">
    <property type="entry name" value="RESPONSE_REGULATORY"/>
    <property type="match status" value="1"/>
</dbReference>
<dbReference type="InterPro" id="IPR009057">
    <property type="entry name" value="Homeodomain-like_sf"/>
</dbReference>
<dbReference type="InterPro" id="IPR011006">
    <property type="entry name" value="CheY-like_superfamily"/>
</dbReference>